<name>A0ABS6ZB74_9ACTN</name>
<comment type="caution">
    <text evidence="2">The sequence shown here is derived from an EMBL/GenBank/DDBJ whole genome shotgun (WGS) entry which is preliminary data.</text>
</comment>
<accession>A0ABS6ZB74</accession>
<evidence type="ECO:0000313" key="3">
    <source>
        <dbReference type="Proteomes" id="UP000812013"/>
    </source>
</evidence>
<feature type="transmembrane region" description="Helical" evidence="1">
    <location>
        <begin position="64"/>
        <end position="84"/>
    </location>
</feature>
<proteinExistence type="predicted"/>
<dbReference type="Pfam" id="PF12730">
    <property type="entry name" value="ABC2_membrane_4"/>
    <property type="match status" value="1"/>
</dbReference>
<feature type="transmembrane region" description="Helical" evidence="1">
    <location>
        <begin position="150"/>
        <end position="172"/>
    </location>
</feature>
<keyword evidence="1" id="KW-1133">Transmembrane helix</keyword>
<organism evidence="2 3">
    <name type="scientific">Streptomyces bambusae</name>
    <dbReference type="NCBI Taxonomy" id="1550616"/>
    <lineage>
        <taxon>Bacteria</taxon>
        <taxon>Bacillati</taxon>
        <taxon>Actinomycetota</taxon>
        <taxon>Actinomycetes</taxon>
        <taxon>Kitasatosporales</taxon>
        <taxon>Streptomycetaceae</taxon>
        <taxon>Streptomyces</taxon>
    </lineage>
</organism>
<gene>
    <name evidence="2" type="ORF">GPJ59_24805</name>
</gene>
<keyword evidence="1" id="KW-0472">Membrane</keyword>
<dbReference type="RefSeq" id="WP_219669923.1">
    <property type="nucleotide sequence ID" value="NZ_WTFF01000210.1"/>
</dbReference>
<evidence type="ECO:0000256" key="1">
    <source>
        <dbReference type="SAM" id="Phobius"/>
    </source>
</evidence>
<feature type="transmembrane region" description="Helical" evidence="1">
    <location>
        <begin position="105"/>
        <end position="130"/>
    </location>
</feature>
<dbReference type="EMBL" id="WTFF01000210">
    <property type="protein sequence ID" value="MBW5485014.1"/>
    <property type="molecule type" value="Genomic_DNA"/>
</dbReference>
<protein>
    <submittedName>
        <fullName evidence="2">ABC transporter permease subunit</fullName>
    </submittedName>
</protein>
<evidence type="ECO:0000313" key="2">
    <source>
        <dbReference type="EMBL" id="MBW5485014.1"/>
    </source>
</evidence>
<reference evidence="2 3" key="1">
    <citation type="submission" date="2019-12" db="EMBL/GenBank/DDBJ databases">
        <title>Genome sequence of Streptomyces bambusae.</title>
        <authorList>
            <person name="Bansal K."/>
            <person name="Choksket S."/>
            <person name="Korpole S."/>
            <person name="Patil P.B."/>
        </authorList>
    </citation>
    <scope>NUCLEOTIDE SEQUENCE [LARGE SCALE GENOMIC DNA]</scope>
    <source>
        <strain evidence="2 3">SK60</strain>
    </source>
</reference>
<keyword evidence="1" id="KW-0812">Transmembrane</keyword>
<feature type="transmembrane region" description="Helical" evidence="1">
    <location>
        <begin position="229"/>
        <end position="250"/>
    </location>
</feature>
<feature type="transmembrane region" description="Helical" evidence="1">
    <location>
        <begin position="21"/>
        <end position="44"/>
    </location>
</feature>
<sequence length="255" mass="26313">MALSPILRSEWTKIRTVASTRWTLATVLAVTAAMGAGLCALVDATWDQLPAVERATFDATQMSFSGMMLGQLAVLVFGAMVVGTEYSSGMIRTSLAAVPRRGTLLLGKVAVATGLALVVGLATGFVSFFLGQALLGDHSVGLDGENVLRAVTGVGLYLALLTAFAIGIAMMLRNSAASVCILIAFILILPMVLGVVDATRKVAYYLPNSAGSAIMQTVPAGPDVPYGPWGGLGIMALWALAAVAGGLLVLKKRDA</sequence>
<feature type="transmembrane region" description="Helical" evidence="1">
    <location>
        <begin position="179"/>
        <end position="196"/>
    </location>
</feature>
<dbReference type="Proteomes" id="UP000812013">
    <property type="component" value="Unassembled WGS sequence"/>
</dbReference>
<keyword evidence="3" id="KW-1185">Reference proteome</keyword>